<keyword evidence="5" id="KW-0865">Zymogen</keyword>
<evidence type="ECO:0000259" key="9">
    <source>
        <dbReference type="SMART" id="SM00848"/>
    </source>
</evidence>
<protein>
    <submittedName>
        <fullName evidence="10">Uncharacterized protein</fullName>
    </submittedName>
</protein>
<dbReference type="SUPFAM" id="SSF54001">
    <property type="entry name" value="Cysteine proteinases"/>
    <property type="match status" value="1"/>
</dbReference>
<evidence type="ECO:0000256" key="4">
    <source>
        <dbReference type="ARBA" id="ARBA00022807"/>
    </source>
</evidence>
<dbReference type="OrthoDB" id="10253408at2759"/>
<dbReference type="InterPro" id="IPR013201">
    <property type="entry name" value="Prot_inhib_I29"/>
</dbReference>
<dbReference type="SMART" id="SM00645">
    <property type="entry name" value="Pept_C1"/>
    <property type="match status" value="1"/>
</dbReference>
<reference evidence="10" key="1">
    <citation type="submission" date="2021-03" db="EMBL/GenBank/DDBJ databases">
        <title>Chromosome level genome of the anhydrobiotic midge Polypedilum vanderplanki.</title>
        <authorList>
            <person name="Yoshida Y."/>
            <person name="Kikawada T."/>
            <person name="Gusev O."/>
        </authorList>
    </citation>
    <scope>NUCLEOTIDE SEQUENCE</scope>
    <source>
        <strain evidence="10">NIAS01</strain>
        <tissue evidence="10">Whole body or cell culture</tissue>
    </source>
</reference>
<dbReference type="InterPro" id="IPR038765">
    <property type="entry name" value="Papain-like_cys_pep_sf"/>
</dbReference>
<dbReference type="PRINTS" id="PR00705">
    <property type="entry name" value="PAPAIN"/>
</dbReference>
<keyword evidence="3" id="KW-0378">Hydrolase</keyword>
<dbReference type="Gene3D" id="3.90.70.10">
    <property type="entry name" value="Cysteine proteinases"/>
    <property type="match status" value="1"/>
</dbReference>
<dbReference type="Pfam" id="PF00112">
    <property type="entry name" value="Peptidase_C1"/>
    <property type="match status" value="1"/>
</dbReference>
<dbReference type="AlphaFoldDB" id="A0A9J6CCV6"/>
<evidence type="ECO:0000256" key="7">
    <source>
        <dbReference type="SAM" id="SignalP"/>
    </source>
</evidence>
<dbReference type="InterPro" id="IPR000668">
    <property type="entry name" value="Peptidase_C1A_C"/>
</dbReference>
<feature type="domain" description="Cathepsin propeptide inhibitor" evidence="9">
    <location>
        <begin position="29"/>
        <end position="85"/>
    </location>
</feature>
<feature type="domain" description="Peptidase C1A papain C-terminal" evidence="8">
    <location>
        <begin position="124"/>
        <end position="337"/>
    </location>
</feature>
<evidence type="ECO:0000256" key="3">
    <source>
        <dbReference type="ARBA" id="ARBA00022801"/>
    </source>
</evidence>
<keyword evidence="6" id="KW-1015">Disulfide bond</keyword>
<dbReference type="InterPro" id="IPR039417">
    <property type="entry name" value="Peptidase_C1A_papain-like"/>
</dbReference>
<dbReference type="PANTHER" id="PTHR12411">
    <property type="entry name" value="CYSTEINE PROTEASE FAMILY C1-RELATED"/>
    <property type="match status" value="1"/>
</dbReference>
<evidence type="ECO:0000256" key="1">
    <source>
        <dbReference type="ARBA" id="ARBA00008455"/>
    </source>
</evidence>
<dbReference type="EMBL" id="JADBJN010000001">
    <property type="protein sequence ID" value="KAG5679757.1"/>
    <property type="molecule type" value="Genomic_DNA"/>
</dbReference>
<dbReference type="CDD" id="cd02248">
    <property type="entry name" value="Peptidase_C1A"/>
    <property type="match status" value="1"/>
</dbReference>
<evidence type="ECO:0000259" key="8">
    <source>
        <dbReference type="SMART" id="SM00645"/>
    </source>
</evidence>
<dbReference type="PROSITE" id="PS00139">
    <property type="entry name" value="THIOL_PROTEASE_CYS"/>
    <property type="match status" value="1"/>
</dbReference>
<proteinExistence type="inferred from homology"/>
<keyword evidence="7" id="KW-0732">Signal</keyword>
<comment type="caution">
    <text evidence="10">The sequence shown here is derived from an EMBL/GenBank/DDBJ whole genome shotgun (WGS) entry which is preliminary data.</text>
</comment>
<dbReference type="GO" id="GO:0006508">
    <property type="term" value="P:proteolysis"/>
    <property type="evidence" value="ECO:0007669"/>
    <property type="project" value="UniProtKB-KW"/>
</dbReference>
<sequence>MNKISIIIVLIIYIIEVKSLKRCQYPQLFSQFVINYNKTYNNFYERNKRCQIFSKNYNEILSHNKLRRSHTKGINEFSDLTSEEFVQRYTGLYRHQDYDYDYEQDICDECESKRLTNEQLNPVKHRSIDLRTEDIPIKHQGDCGSCWVFAATGVYEYYLYRTEGYYTALSEQMSVDCIRPNGCTAGGHPSDSFDFFLDYGVNFASVYPYEAKDTNGCRMLDNFNRQNGLNPKKARLYRLLPGNEQELVNFLHQYGWITVAINGMALKDYNGGIVASQDCPCDTNHAAILVGFDSGKDGIPYWIIKNSYGDQWGDGGYAYLEWGKNTCGIASEIPEDIYRIALV</sequence>
<comment type="similarity">
    <text evidence="1">Belongs to the peptidase C1 family.</text>
</comment>
<accession>A0A9J6CCV6</accession>
<gene>
    <name evidence="10" type="ORF">PVAND_009297</name>
</gene>
<dbReference type="GO" id="GO:0008234">
    <property type="term" value="F:cysteine-type peptidase activity"/>
    <property type="evidence" value="ECO:0007669"/>
    <property type="project" value="UniProtKB-KW"/>
</dbReference>
<keyword evidence="4" id="KW-0788">Thiol protease</keyword>
<evidence type="ECO:0000313" key="11">
    <source>
        <dbReference type="Proteomes" id="UP001107558"/>
    </source>
</evidence>
<keyword evidence="2" id="KW-0645">Protease</keyword>
<feature type="chain" id="PRO_5039896040" evidence="7">
    <location>
        <begin position="20"/>
        <end position="343"/>
    </location>
</feature>
<dbReference type="Proteomes" id="UP001107558">
    <property type="component" value="Chromosome 1"/>
</dbReference>
<name>A0A9J6CCV6_POLVA</name>
<keyword evidence="11" id="KW-1185">Reference proteome</keyword>
<dbReference type="SMART" id="SM00848">
    <property type="entry name" value="Inhibitor_I29"/>
    <property type="match status" value="1"/>
</dbReference>
<evidence type="ECO:0000313" key="10">
    <source>
        <dbReference type="EMBL" id="KAG5679757.1"/>
    </source>
</evidence>
<feature type="signal peptide" evidence="7">
    <location>
        <begin position="1"/>
        <end position="19"/>
    </location>
</feature>
<evidence type="ECO:0000256" key="5">
    <source>
        <dbReference type="ARBA" id="ARBA00023145"/>
    </source>
</evidence>
<dbReference type="Pfam" id="PF08246">
    <property type="entry name" value="Inhibitor_I29"/>
    <property type="match status" value="1"/>
</dbReference>
<evidence type="ECO:0000256" key="2">
    <source>
        <dbReference type="ARBA" id="ARBA00022670"/>
    </source>
</evidence>
<dbReference type="InterPro" id="IPR013128">
    <property type="entry name" value="Peptidase_C1A"/>
</dbReference>
<organism evidence="10 11">
    <name type="scientific">Polypedilum vanderplanki</name>
    <name type="common">Sleeping chironomid midge</name>
    <dbReference type="NCBI Taxonomy" id="319348"/>
    <lineage>
        <taxon>Eukaryota</taxon>
        <taxon>Metazoa</taxon>
        <taxon>Ecdysozoa</taxon>
        <taxon>Arthropoda</taxon>
        <taxon>Hexapoda</taxon>
        <taxon>Insecta</taxon>
        <taxon>Pterygota</taxon>
        <taxon>Neoptera</taxon>
        <taxon>Endopterygota</taxon>
        <taxon>Diptera</taxon>
        <taxon>Nematocera</taxon>
        <taxon>Chironomoidea</taxon>
        <taxon>Chironomidae</taxon>
        <taxon>Chironominae</taxon>
        <taxon>Polypedilum</taxon>
        <taxon>Polypedilum</taxon>
    </lineage>
</organism>
<dbReference type="InterPro" id="IPR000169">
    <property type="entry name" value="Pept_cys_AS"/>
</dbReference>
<evidence type="ECO:0000256" key="6">
    <source>
        <dbReference type="ARBA" id="ARBA00023157"/>
    </source>
</evidence>